<dbReference type="PROSITE" id="PS51118">
    <property type="entry name" value="HTH_HXLR"/>
    <property type="match status" value="1"/>
</dbReference>
<sequence>MEDERTARYSRGVRQAATLIRRRWTVDVLAALAPGERRPSEIKAIVDGPISDKVLTETLQQAVAHGLIERREVTGRPGDEHAGVWYQLTPMGRSLLAALRYVAEWAQQWADVLPQVPD</sequence>
<name>A0ABW3MAZ6_9PSEU</name>
<dbReference type="Gene3D" id="1.10.10.10">
    <property type="entry name" value="Winged helix-like DNA-binding domain superfamily/Winged helix DNA-binding domain"/>
    <property type="match status" value="1"/>
</dbReference>
<keyword evidence="2" id="KW-0238">DNA-binding</keyword>
<feature type="domain" description="HTH hxlR-type" evidence="4">
    <location>
        <begin position="10"/>
        <end position="114"/>
    </location>
</feature>
<proteinExistence type="predicted"/>
<evidence type="ECO:0000256" key="3">
    <source>
        <dbReference type="ARBA" id="ARBA00023163"/>
    </source>
</evidence>
<protein>
    <submittedName>
        <fullName evidence="5">Winged helix-turn-helix transcriptional regulator</fullName>
    </submittedName>
</protein>
<keyword evidence="1" id="KW-0805">Transcription regulation</keyword>
<evidence type="ECO:0000259" key="4">
    <source>
        <dbReference type="PROSITE" id="PS51118"/>
    </source>
</evidence>
<dbReference type="InterPro" id="IPR036390">
    <property type="entry name" value="WH_DNA-bd_sf"/>
</dbReference>
<dbReference type="Proteomes" id="UP001597045">
    <property type="component" value="Unassembled WGS sequence"/>
</dbReference>
<dbReference type="InterPro" id="IPR002577">
    <property type="entry name" value="HTH_HxlR"/>
</dbReference>
<dbReference type="PANTHER" id="PTHR33204:SF18">
    <property type="entry name" value="TRANSCRIPTIONAL REGULATORY PROTEIN"/>
    <property type="match status" value="1"/>
</dbReference>
<dbReference type="PANTHER" id="PTHR33204">
    <property type="entry name" value="TRANSCRIPTIONAL REGULATOR, MARR FAMILY"/>
    <property type="match status" value="1"/>
</dbReference>
<keyword evidence="3" id="KW-0804">Transcription</keyword>
<accession>A0ABW3MAZ6</accession>
<gene>
    <name evidence="5" type="ORF">ACFQ1S_20845</name>
</gene>
<dbReference type="EMBL" id="JBHTIS010001261">
    <property type="protein sequence ID" value="MFD1047808.1"/>
    <property type="molecule type" value="Genomic_DNA"/>
</dbReference>
<dbReference type="Pfam" id="PF01638">
    <property type="entry name" value="HxlR"/>
    <property type="match status" value="1"/>
</dbReference>
<evidence type="ECO:0000256" key="2">
    <source>
        <dbReference type="ARBA" id="ARBA00023125"/>
    </source>
</evidence>
<dbReference type="SUPFAM" id="SSF46785">
    <property type="entry name" value="Winged helix' DNA-binding domain"/>
    <property type="match status" value="1"/>
</dbReference>
<reference evidence="6" key="1">
    <citation type="journal article" date="2019" name="Int. J. Syst. Evol. Microbiol.">
        <title>The Global Catalogue of Microorganisms (GCM) 10K type strain sequencing project: providing services to taxonomists for standard genome sequencing and annotation.</title>
        <authorList>
            <consortium name="The Broad Institute Genomics Platform"/>
            <consortium name="The Broad Institute Genome Sequencing Center for Infectious Disease"/>
            <person name="Wu L."/>
            <person name="Ma J."/>
        </authorList>
    </citation>
    <scope>NUCLEOTIDE SEQUENCE [LARGE SCALE GENOMIC DNA]</scope>
    <source>
        <strain evidence="6">JCM 31486</strain>
    </source>
</reference>
<evidence type="ECO:0000313" key="5">
    <source>
        <dbReference type="EMBL" id="MFD1047808.1"/>
    </source>
</evidence>
<evidence type="ECO:0000256" key="1">
    <source>
        <dbReference type="ARBA" id="ARBA00023015"/>
    </source>
</evidence>
<dbReference type="InterPro" id="IPR036388">
    <property type="entry name" value="WH-like_DNA-bd_sf"/>
</dbReference>
<evidence type="ECO:0000313" key="6">
    <source>
        <dbReference type="Proteomes" id="UP001597045"/>
    </source>
</evidence>
<organism evidence="5 6">
    <name type="scientific">Kibdelosporangium lantanae</name>
    <dbReference type="NCBI Taxonomy" id="1497396"/>
    <lineage>
        <taxon>Bacteria</taxon>
        <taxon>Bacillati</taxon>
        <taxon>Actinomycetota</taxon>
        <taxon>Actinomycetes</taxon>
        <taxon>Pseudonocardiales</taxon>
        <taxon>Pseudonocardiaceae</taxon>
        <taxon>Kibdelosporangium</taxon>
    </lineage>
</organism>
<comment type="caution">
    <text evidence="5">The sequence shown here is derived from an EMBL/GenBank/DDBJ whole genome shotgun (WGS) entry which is preliminary data.</text>
</comment>
<keyword evidence="6" id="KW-1185">Reference proteome</keyword>